<dbReference type="InterPro" id="IPR024344">
    <property type="entry name" value="MDMPI_metal-binding"/>
</dbReference>
<sequence>MDSQEMYVGAWKQSADAVVELVPTLSAEQLAAPTDCPGWSVHDVVAHLAHLEEVSNGEPEAPAGISVVASDYTEAGVAARRDVPTADLLAAFREQTATRYAFLSSTRLDLAETAPVTPAGVPWSWETLLRNRAVDLWVHEQDIRRAVDVPGDLDSLGAQVTTHTFAAGMGFVLGKKVKAPAGTTVRWLVTGGAPVTIELQVGDDGRARRAEPGSVADVTLALTAEAFTVLAAGRRGPADVPVEVDGDRELADAVLGAMTLTF</sequence>
<dbReference type="EMBL" id="BAAAME010000004">
    <property type="protein sequence ID" value="GAA1744342.1"/>
    <property type="molecule type" value="Genomic_DNA"/>
</dbReference>
<feature type="domain" description="MDMPI C-terminal" evidence="1">
    <location>
        <begin position="169"/>
        <end position="252"/>
    </location>
</feature>
<evidence type="ECO:0000259" key="2">
    <source>
        <dbReference type="Pfam" id="PF11716"/>
    </source>
</evidence>
<comment type="caution">
    <text evidence="3">The sequence shown here is derived from an EMBL/GenBank/DDBJ whole genome shotgun (WGS) entry which is preliminary data.</text>
</comment>
<evidence type="ECO:0000313" key="4">
    <source>
        <dbReference type="Proteomes" id="UP001501057"/>
    </source>
</evidence>
<dbReference type="Pfam" id="PF07398">
    <property type="entry name" value="MDMPI_C"/>
    <property type="match status" value="1"/>
</dbReference>
<dbReference type="Gene3D" id="1.20.120.450">
    <property type="entry name" value="dinb family like domain"/>
    <property type="match status" value="1"/>
</dbReference>
<dbReference type="InterPro" id="IPR017517">
    <property type="entry name" value="Maleyloyr_isom"/>
</dbReference>
<organism evidence="3 4">
    <name type="scientific">Aeromicrobium alkaliterrae</name>
    <dbReference type="NCBI Taxonomy" id="302168"/>
    <lineage>
        <taxon>Bacteria</taxon>
        <taxon>Bacillati</taxon>
        <taxon>Actinomycetota</taxon>
        <taxon>Actinomycetes</taxon>
        <taxon>Propionibacteriales</taxon>
        <taxon>Nocardioidaceae</taxon>
        <taxon>Aeromicrobium</taxon>
    </lineage>
</organism>
<dbReference type="InterPro" id="IPR034660">
    <property type="entry name" value="DinB/YfiT-like"/>
</dbReference>
<dbReference type="RefSeq" id="WP_344202231.1">
    <property type="nucleotide sequence ID" value="NZ_BAAAME010000004.1"/>
</dbReference>
<dbReference type="NCBIfam" id="TIGR03083">
    <property type="entry name" value="maleylpyruvate isomerase family mycothiol-dependent enzyme"/>
    <property type="match status" value="1"/>
</dbReference>
<name>A0ABP4W0L8_9ACTN</name>
<protein>
    <submittedName>
        <fullName evidence="3">Maleylpyruvate isomerase family mycothiol-dependent enzyme</fullName>
    </submittedName>
</protein>
<evidence type="ECO:0000313" key="3">
    <source>
        <dbReference type="EMBL" id="GAA1744342.1"/>
    </source>
</evidence>
<dbReference type="GO" id="GO:0016853">
    <property type="term" value="F:isomerase activity"/>
    <property type="evidence" value="ECO:0007669"/>
    <property type="project" value="UniProtKB-KW"/>
</dbReference>
<accession>A0ABP4W0L8</accession>
<gene>
    <name evidence="3" type="ORF">GCM10009710_25500</name>
</gene>
<feature type="domain" description="Mycothiol-dependent maleylpyruvate isomerase metal-binding" evidence="2">
    <location>
        <begin position="12"/>
        <end position="144"/>
    </location>
</feature>
<proteinExistence type="predicted"/>
<keyword evidence="3" id="KW-0413">Isomerase</keyword>
<reference evidence="4" key="1">
    <citation type="journal article" date="2019" name="Int. J. Syst. Evol. Microbiol.">
        <title>The Global Catalogue of Microorganisms (GCM) 10K type strain sequencing project: providing services to taxonomists for standard genome sequencing and annotation.</title>
        <authorList>
            <consortium name="The Broad Institute Genomics Platform"/>
            <consortium name="The Broad Institute Genome Sequencing Center for Infectious Disease"/>
            <person name="Wu L."/>
            <person name="Ma J."/>
        </authorList>
    </citation>
    <scope>NUCLEOTIDE SEQUENCE [LARGE SCALE GENOMIC DNA]</scope>
    <source>
        <strain evidence="4">JCM 13518</strain>
    </source>
</reference>
<evidence type="ECO:0000259" key="1">
    <source>
        <dbReference type="Pfam" id="PF07398"/>
    </source>
</evidence>
<dbReference type="InterPro" id="IPR010872">
    <property type="entry name" value="MDMPI_C-term_domain"/>
</dbReference>
<dbReference type="Pfam" id="PF11716">
    <property type="entry name" value="MDMPI_N"/>
    <property type="match status" value="1"/>
</dbReference>
<dbReference type="SUPFAM" id="SSF109854">
    <property type="entry name" value="DinB/YfiT-like putative metalloenzymes"/>
    <property type="match status" value="1"/>
</dbReference>
<keyword evidence="4" id="KW-1185">Reference proteome</keyword>
<dbReference type="Proteomes" id="UP001501057">
    <property type="component" value="Unassembled WGS sequence"/>
</dbReference>